<keyword evidence="2" id="KW-1185">Reference proteome</keyword>
<protein>
    <submittedName>
        <fullName evidence="1">Uncharacterized protein</fullName>
    </submittedName>
</protein>
<dbReference type="Proteomes" id="UP000595140">
    <property type="component" value="Unassembled WGS sequence"/>
</dbReference>
<reference evidence="1 2" key="1">
    <citation type="submission" date="2018-04" db="EMBL/GenBank/DDBJ databases">
        <authorList>
            <person name="Vogel A."/>
        </authorList>
    </citation>
    <scope>NUCLEOTIDE SEQUENCE [LARGE SCALE GENOMIC DNA]</scope>
</reference>
<dbReference type="AlphaFoldDB" id="A0A484JYW1"/>
<evidence type="ECO:0000313" key="1">
    <source>
        <dbReference type="EMBL" id="VFQ58601.1"/>
    </source>
</evidence>
<name>A0A484JYW1_9ASTE</name>
<gene>
    <name evidence="1" type="ORF">CCAM_LOCUS377</name>
</gene>
<accession>A0A484JYW1</accession>
<proteinExistence type="predicted"/>
<organism evidence="1 2">
    <name type="scientific">Cuscuta campestris</name>
    <dbReference type="NCBI Taxonomy" id="132261"/>
    <lineage>
        <taxon>Eukaryota</taxon>
        <taxon>Viridiplantae</taxon>
        <taxon>Streptophyta</taxon>
        <taxon>Embryophyta</taxon>
        <taxon>Tracheophyta</taxon>
        <taxon>Spermatophyta</taxon>
        <taxon>Magnoliopsida</taxon>
        <taxon>eudicotyledons</taxon>
        <taxon>Gunneridae</taxon>
        <taxon>Pentapetalae</taxon>
        <taxon>asterids</taxon>
        <taxon>lamiids</taxon>
        <taxon>Solanales</taxon>
        <taxon>Convolvulaceae</taxon>
        <taxon>Cuscuteae</taxon>
        <taxon>Cuscuta</taxon>
        <taxon>Cuscuta subgen. Grammica</taxon>
        <taxon>Cuscuta sect. Cleistogrammica</taxon>
    </lineage>
</organism>
<dbReference type="OrthoDB" id="1744787at2759"/>
<sequence length="165" mass="18166">MYCSSTKIGPNPTLELDPGRRWNEIVRIGLNLLLLEHPRSRYCVIIFDNDGSVGACQVYGTIVLIDGDGANFNLYDRGEADAETVTVGGSLTLIMPKGHAMCASGRIYLQVQLNDATMCLPMVFTIGITKARMTMMWPKPWCLDLPSSNASHIAMHPLLLLTSCY</sequence>
<dbReference type="EMBL" id="OOIL02000001">
    <property type="protein sequence ID" value="VFQ58601.1"/>
    <property type="molecule type" value="Genomic_DNA"/>
</dbReference>
<evidence type="ECO:0000313" key="2">
    <source>
        <dbReference type="Proteomes" id="UP000595140"/>
    </source>
</evidence>